<keyword evidence="3" id="KW-1185">Reference proteome</keyword>
<dbReference type="Proteomes" id="UP000054558">
    <property type="component" value="Unassembled WGS sequence"/>
</dbReference>
<feature type="compositionally biased region" description="Basic and acidic residues" evidence="1">
    <location>
        <begin position="613"/>
        <end position="625"/>
    </location>
</feature>
<protein>
    <recommendedName>
        <fullName evidence="4">Pentatricopeptide repeat domain containing protein</fullName>
    </recommendedName>
</protein>
<dbReference type="InterPro" id="IPR051114">
    <property type="entry name" value="Mito_RNA_Proc_CCM1"/>
</dbReference>
<dbReference type="InterPro" id="IPR011990">
    <property type="entry name" value="TPR-like_helical_dom_sf"/>
</dbReference>
<evidence type="ECO:0000313" key="3">
    <source>
        <dbReference type="Proteomes" id="UP000054558"/>
    </source>
</evidence>
<dbReference type="Gene3D" id="1.25.40.10">
    <property type="entry name" value="Tetratricopeptide repeat domain"/>
    <property type="match status" value="1"/>
</dbReference>
<name>A0A1Y1IID3_KLENI</name>
<proteinExistence type="predicted"/>
<gene>
    <name evidence="2" type="ORF">KFL_004630080</name>
</gene>
<feature type="region of interest" description="Disordered" evidence="1">
    <location>
        <begin position="645"/>
        <end position="699"/>
    </location>
</feature>
<reference evidence="2 3" key="1">
    <citation type="journal article" date="2014" name="Nat. Commun.">
        <title>Klebsormidium flaccidum genome reveals primary factors for plant terrestrial adaptation.</title>
        <authorList>
            <person name="Hori K."/>
            <person name="Maruyama F."/>
            <person name="Fujisawa T."/>
            <person name="Togashi T."/>
            <person name="Yamamoto N."/>
            <person name="Seo M."/>
            <person name="Sato S."/>
            <person name="Yamada T."/>
            <person name="Mori H."/>
            <person name="Tajima N."/>
            <person name="Moriyama T."/>
            <person name="Ikeuchi M."/>
            <person name="Watanabe M."/>
            <person name="Wada H."/>
            <person name="Kobayashi K."/>
            <person name="Saito M."/>
            <person name="Masuda T."/>
            <person name="Sasaki-Sekimoto Y."/>
            <person name="Mashiguchi K."/>
            <person name="Awai K."/>
            <person name="Shimojima M."/>
            <person name="Masuda S."/>
            <person name="Iwai M."/>
            <person name="Nobusawa T."/>
            <person name="Narise T."/>
            <person name="Kondo S."/>
            <person name="Saito H."/>
            <person name="Sato R."/>
            <person name="Murakawa M."/>
            <person name="Ihara Y."/>
            <person name="Oshima-Yamada Y."/>
            <person name="Ohtaka K."/>
            <person name="Satoh M."/>
            <person name="Sonobe K."/>
            <person name="Ishii M."/>
            <person name="Ohtani R."/>
            <person name="Kanamori-Sato M."/>
            <person name="Honoki R."/>
            <person name="Miyazaki D."/>
            <person name="Mochizuki H."/>
            <person name="Umetsu J."/>
            <person name="Higashi K."/>
            <person name="Shibata D."/>
            <person name="Kamiya Y."/>
            <person name="Sato N."/>
            <person name="Nakamura Y."/>
            <person name="Tabata S."/>
            <person name="Ida S."/>
            <person name="Kurokawa K."/>
            <person name="Ohta H."/>
        </authorList>
    </citation>
    <scope>NUCLEOTIDE SEQUENCE [LARGE SCALE GENOMIC DNA]</scope>
    <source>
        <strain evidence="2 3">NIES-2285</strain>
    </source>
</reference>
<sequence>MLEAEANGTGALHALGNCHQPFSWGVARFSYLVLPACAKSAIRFVRSPGDISGGHSRTFGASAIAAAEKEDAEDLKEQGAEKLRRASGQNNEDNSLWRPSEWREEKVLRGELLRSLREWPPDADLDERLPNGTIGGRPFGVRSLASALYQLSDPLENSRRDKSAKQRVNLGETTYRCSTEDAQRALNVLDWWLSKQPQDSSNSVDMLFSPVLQALRAARYTDAISRLWDRYRSRAERNKRLIPIFLAACLRANMFEQVLKMYEEVQANGWSTSSNSANLVIKAMHAQGRSRDEVWALYKSLVEKTGLTIEWPTVGALLTSGITVEEFLSLKYRYPLDQKKKLVRALVELGRANEAREIVREMLDLQERAPPLPIVSFISLLRVLIDSGLQAEAQMLADQQERLGVQLDGALRFFLRTVKEPETALTAYKALEAIKGSHHDSLAVQALLIKRCYSNRRLTKAMYQAYLVGKGLEADFYAVDFANVIERLAEKNWAAEAEGVLADYFAVRRKRQEPHVLPERAFQELASMYLRAHQPEKLVGLVKDMVKQAYFVSNGLIVSWWNKLKAGDHAAEAEELLVAQKKMSQMRQDGEAERGRREKDPRGHLTKLRKRGRPEQTRQLEREGSVRTVNDRCVAVRFVGLTGSAGPRRAISGGAGGPSYTDGQSVTPAANPTDDSQSKQCSEHGPARWQSSISTFGLP</sequence>
<dbReference type="PANTHER" id="PTHR47934:SF6">
    <property type="entry name" value="MITOCHONDRIAL GROUP I INTRON SPLICING FACTOR CCM1-RELATED"/>
    <property type="match status" value="1"/>
</dbReference>
<feature type="region of interest" description="Disordered" evidence="1">
    <location>
        <begin position="582"/>
        <end position="625"/>
    </location>
</feature>
<evidence type="ECO:0000256" key="1">
    <source>
        <dbReference type="SAM" id="MobiDB-lite"/>
    </source>
</evidence>
<feature type="compositionally biased region" description="Polar residues" evidence="1">
    <location>
        <begin position="661"/>
        <end position="680"/>
    </location>
</feature>
<organism evidence="2 3">
    <name type="scientific">Klebsormidium nitens</name>
    <name type="common">Green alga</name>
    <name type="synonym">Ulothrix nitens</name>
    <dbReference type="NCBI Taxonomy" id="105231"/>
    <lineage>
        <taxon>Eukaryota</taxon>
        <taxon>Viridiplantae</taxon>
        <taxon>Streptophyta</taxon>
        <taxon>Klebsormidiophyceae</taxon>
        <taxon>Klebsormidiales</taxon>
        <taxon>Klebsormidiaceae</taxon>
        <taxon>Klebsormidium</taxon>
    </lineage>
</organism>
<feature type="compositionally biased region" description="Polar residues" evidence="1">
    <location>
        <begin position="689"/>
        <end position="699"/>
    </location>
</feature>
<feature type="region of interest" description="Disordered" evidence="1">
    <location>
        <begin position="78"/>
        <end position="97"/>
    </location>
</feature>
<dbReference type="PANTHER" id="PTHR47934">
    <property type="entry name" value="PENTATRICOPEPTIDE REPEAT-CONTAINING PROTEIN PET309, MITOCHONDRIAL"/>
    <property type="match status" value="1"/>
</dbReference>
<evidence type="ECO:0008006" key="4">
    <source>
        <dbReference type="Google" id="ProtNLM"/>
    </source>
</evidence>
<evidence type="ECO:0000313" key="2">
    <source>
        <dbReference type="EMBL" id="GAQ88841.1"/>
    </source>
</evidence>
<dbReference type="AlphaFoldDB" id="A0A1Y1IID3"/>
<dbReference type="EMBL" id="DF237412">
    <property type="protein sequence ID" value="GAQ88841.1"/>
    <property type="molecule type" value="Genomic_DNA"/>
</dbReference>
<accession>A0A1Y1IID3</accession>
<feature type="compositionally biased region" description="Basic and acidic residues" evidence="1">
    <location>
        <begin position="588"/>
        <end position="603"/>
    </location>
</feature>